<dbReference type="PRINTS" id="PR01217">
    <property type="entry name" value="PRICHEXTENSN"/>
</dbReference>
<dbReference type="GO" id="GO:0016787">
    <property type="term" value="F:hydrolase activity"/>
    <property type="evidence" value="ECO:0007669"/>
    <property type="project" value="UniProtKB-KW"/>
</dbReference>
<feature type="compositionally biased region" description="Low complexity" evidence="5">
    <location>
        <begin position="1559"/>
        <end position="1575"/>
    </location>
</feature>
<feature type="region of interest" description="Disordered" evidence="5">
    <location>
        <begin position="783"/>
        <end position="813"/>
    </location>
</feature>
<evidence type="ECO:0000256" key="2">
    <source>
        <dbReference type="ARBA" id="ARBA00022801"/>
    </source>
</evidence>
<dbReference type="EMBL" id="JAPMOS010000007">
    <property type="protein sequence ID" value="KAJ4461494.1"/>
    <property type="molecule type" value="Genomic_DNA"/>
</dbReference>
<feature type="compositionally biased region" description="Low complexity" evidence="5">
    <location>
        <begin position="847"/>
        <end position="881"/>
    </location>
</feature>
<dbReference type="PANTHER" id="PTHR23421">
    <property type="entry name" value="BETA-GALACTOSIDASE RELATED"/>
    <property type="match status" value="1"/>
</dbReference>
<feature type="compositionally biased region" description="Low complexity" evidence="5">
    <location>
        <begin position="1478"/>
        <end position="1515"/>
    </location>
</feature>
<feature type="compositionally biased region" description="Low complexity" evidence="5">
    <location>
        <begin position="1819"/>
        <end position="1828"/>
    </location>
</feature>
<dbReference type="InterPro" id="IPR017853">
    <property type="entry name" value="GH"/>
</dbReference>
<feature type="compositionally biased region" description="Low complexity" evidence="5">
    <location>
        <begin position="801"/>
        <end position="813"/>
    </location>
</feature>
<feature type="compositionally biased region" description="Low complexity" evidence="5">
    <location>
        <begin position="1401"/>
        <end position="1437"/>
    </location>
</feature>
<feature type="compositionally biased region" description="Low complexity" evidence="5">
    <location>
        <begin position="1041"/>
        <end position="1072"/>
    </location>
</feature>
<gene>
    <name evidence="8" type="ORF">PAPYR_2075</name>
</gene>
<evidence type="ECO:0000256" key="3">
    <source>
        <dbReference type="ARBA" id="ARBA00023295"/>
    </source>
</evidence>
<feature type="region of interest" description="Disordered" evidence="5">
    <location>
        <begin position="1243"/>
        <end position="1609"/>
    </location>
</feature>
<feature type="region of interest" description="Disordered" evidence="5">
    <location>
        <begin position="1041"/>
        <end position="1161"/>
    </location>
</feature>
<feature type="domain" description="Glycoside hydrolase 35 catalytic" evidence="6">
    <location>
        <begin position="25"/>
        <end position="334"/>
    </location>
</feature>
<feature type="compositionally biased region" description="Low complexity" evidence="5">
    <location>
        <begin position="1318"/>
        <end position="1328"/>
    </location>
</feature>
<protein>
    <submittedName>
        <fullName evidence="8">Glycoside hydrolase family 35</fullName>
    </submittedName>
</protein>
<feature type="compositionally biased region" description="Low complexity" evidence="5">
    <location>
        <begin position="554"/>
        <end position="582"/>
    </location>
</feature>
<dbReference type="InterPro" id="IPR031330">
    <property type="entry name" value="Gly_Hdrlase_35_cat"/>
</dbReference>
<dbReference type="SUPFAM" id="SSF51445">
    <property type="entry name" value="(Trans)glycosidases"/>
    <property type="match status" value="1"/>
</dbReference>
<name>A0ABQ8UVV8_9EUKA</name>
<feature type="compositionally biased region" description="Polar residues" evidence="5">
    <location>
        <begin position="1365"/>
        <end position="1374"/>
    </location>
</feature>
<dbReference type="SUPFAM" id="SSF49785">
    <property type="entry name" value="Galactose-binding domain-like"/>
    <property type="match status" value="1"/>
</dbReference>
<feature type="compositionally biased region" description="Pro residues" evidence="5">
    <location>
        <begin position="783"/>
        <end position="800"/>
    </location>
</feature>
<feature type="compositionally biased region" description="Low complexity" evidence="5">
    <location>
        <begin position="1754"/>
        <end position="1782"/>
    </location>
</feature>
<feature type="compositionally biased region" description="Pro residues" evidence="5">
    <location>
        <begin position="1464"/>
        <end position="1477"/>
    </location>
</feature>
<keyword evidence="2 8" id="KW-0378">Hydrolase</keyword>
<proteinExistence type="inferred from homology"/>
<dbReference type="Proteomes" id="UP001141327">
    <property type="component" value="Unassembled WGS sequence"/>
</dbReference>
<feature type="compositionally biased region" description="Pro residues" evidence="5">
    <location>
        <begin position="1932"/>
        <end position="1951"/>
    </location>
</feature>
<dbReference type="Pfam" id="PF01301">
    <property type="entry name" value="Glyco_hydro_35"/>
    <property type="match status" value="1"/>
</dbReference>
<feature type="region of interest" description="Disordered" evidence="5">
    <location>
        <begin position="837"/>
        <end position="910"/>
    </location>
</feature>
<evidence type="ECO:0000259" key="6">
    <source>
        <dbReference type="Pfam" id="PF01301"/>
    </source>
</evidence>
<feature type="domain" description="Beta-galactosidase galactose-binding" evidence="7">
    <location>
        <begin position="2332"/>
        <end position="2397"/>
    </location>
</feature>
<feature type="compositionally biased region" description="Low complexity" evidence="5">
    <location>
        <begin position="1088"/>
        <end position="1133"/>
    </location>
</feature>
<feature type="compositionally biased region" description="Pro residues" evidence="5">
    <location>
        <begin position="645"/>
        <end position="680"/>
    </location>
</feature>
<comment type="caution">
    <text evidence="8">The sequence shown here is derived from an EMBL/GenBank/DDBJ whole genome shotgun (WGS) entry which is preliminary data.</text>
</comment>
<feature type="compositionally biased region" description="Pro residues" evidence="5">
    <location>
        <begin position="523"/>
        <end position="535"/>
    </location>
</feature>
<feature type="compositionally biased region" description="Pro residues" evidence="5">
    <location>
        <begin position="1189"/>
        <end position="1208"/>
    </location>
</feature>
<sequence>MNDDNFPFLKITHNAAQPSFAQGAFTIDGKPTILISGVFHYFRCPRERWDQIIQQMCACGLNAIDVTIPWNVHEPEKGTYDFSDNHDLRHLFSLAVKAGLSIIVRLGPYIGTTMNNGEDGIEFRTFNQPFMREVARWIYFLIDYIADFTPARRGPIVMAHLEHDLEHLPATEGKSKYLRWVAALFHSIQCLMGPIWKATSDGTLPLLGLGDSWVVSTLFGHPTAAPGAVKTLCELNRSQAPLCPLIWSDFFAGWFRTWGNNSEKRAITPTHLAYGAARFLAAGGTALSVAPFCGGTNTHRALSGFNVTQTFDNNAPISELGGLTTSYFHLQRLNHILRALSPLLCTGYRDVCRTPEGLTLWIRYGREPVDPVVVEASLEDEEEKIRARRSAVAMLSARQGAPAGVGGVGTLAMGGRHLPTPPGLMAAFEAAPAGHPPPDPAASPSLSSRAGASLFPPEQQPPRASGSATTGSGSLAAGSVSPDGTLSPCPSLASTGSVPLSPVDSSTQSGCPLSATTDYSTRPPHPQPFRLPTPGLPETEEAHSEVEELPLPLPTLQPTSPGPAAAAATTHPTAATDPLAPAALPPTPASPARPRSHSWATSAPCPEPSTAPCTPTMGLGARGHHQRSLSSASALLVDDDRQQQQPPPMTTLPEPTPVSPHPASPPPSPPPPPPPPPPAGPESLVDESPHAWVVFLINDQRYPFSRIYSGHRFTLAPASVQILVRGVGVVYDTAQLDPADEVAVRPMACPMWGEAALPPDAPTASPAPKPAPVVVAPCPPPAPPPPPPPTPTPPPPPAPTMPTVTTTTPSTFPVATPALSSLLLQPSPRLLHRLGHRAPQLLPPPGGYSSSSASMAPTSPTSPSTSDSSSSRPVSLGSSHSALTLPSCMVTGSGIPATPPTRGTALEPSVLTESASAGALPVLPAPASLASSASCLLPTAVGFGTSPGTLLLPPPLPPPSPAGAAAAGSSAGGMLSSCSTCNLSALPGSPSATAPALAARAPPSLMLPPATPAALCPVVGSISGELPTLVPNTALFPLSPTAAASPTQTTSTTTPITPTTPTNATTTTSNSSGMQATVNPPCPPPSSTPSTPSSPATMVLTGPPCTTATTTTTTPGGTHPPAGVLSPSSPSSSIASGQTRRSLGGAPSVASGGGTRRRRMQRSCSFHENMEEADDHRAAAPPCHCAHAPPSPPASAIPTPAAPAPAPATTPAQATVPSLLWQHCEEPLPGRRISARMAVTLRTQSPSPGPEPAACPCPASTAAPPGHPLPLSPRTLLGMLPSILPRPVSPPHRCTSNPSHSSTSPQLAPTPSPPPPSLASFSSLAAAPIQPRPVSPPHRSTTTTTTAPAAAAAAAYHPPLPHATSTPSAVTSCGSPTLEPSPSPTPPSLSSLLLRHGGAAGPASPHLRPLPPSSASAGSSFSFQASRRSSASSSPQMTPIPSPVPPTSPAGPAPTRRHCSFRPRPGPSRPSPGPSPAPNTDSTATTPSATTPTLTTNTTASPTAPTIATGFTAYTTGGGGGSSSAGSCASLSPLMPPRQPTSPPRRASLSSTDTPPMLRPGRLSPAPAPRRASTSSPPPPLRRASTSSPPDIHAPLPEMPHGRPGVSASASALLAPSPFLFAVARVRTLQPQTRSLEAPPSTLEPTATATPFAPFAPLSSGESAPVAALPAGCCPEAEANPLGAVRSISSKKAHLEASNDLPHPPAPGPPAVSVQALSPPYGPAGETPPFALAPLGGSILTLAPSPSVDSLLRQQQEQQQQQQEHAQKQGQQQQQQQSEDQQPFLSAFSRASSTSVLPAPFRSAQSTVSLSAALPVPVPAPASLVSPARRSVSSEMRRPQPQPRSIFQAHGAALATSCSCPVSPIASPPPPPQPQPEPILPVLPTMDANTAAAAAAPSVGPEMSFLLPPGSPTAEPAPVPGSPPGSAWCPTSPQPPGSPLPPASPPPPPPDLLLAPARPPAALLRDLPELVVIKGPVPGNQLTTTRDTTDYCWYATYFEVPPEAEHSHLVLTYCADVVHIYIDGALRGSTVISRRSLASGLAPQLHGSLADGRLNRQAYSMTLPAGLHRLEILCVSVGLSGDELFTNQNLAHQGRGLWGPLQWNRQPLRPLIRPQAPHFSEEVPPSPEGLEPGWVMLAALRGEAPMAAESAAVLRPPSPSAPRLGPYQPRPPSSPAVAAPAPEPPLGLVWAGPPASLRMGPFPPGRPRWWRTRFRIGLPGPLEEGAPLRPLQFGPRPHLQAVLSSIRAALESCGPVAALPPQSWPVPGAWRGPCCDPMMPPLCLGLGEVGSPGSVISELVPCSSYTSASVLPGPAPGRPATAWLDAACPGLQLDLHGLVKGLCWVNGHCLGRYWLWPQRPVANIDAYGTFQPHVEELEAAREEACQRCYHVPGQWVRWSQGPRDDGPDRWNELVIMDEFGACPAEVAFMVRLLMRRVA</sequence>
<feature type="compositionally biased region" description="Pro residues" evidence="5">
    <location>
        <begin position="1308"/>
        <end position="1317"/>
    </location>
</feature>
<dbReference type="Pfam" id="PF21467">
    <property type="entry name" value="BetaGal_gal-bd"/>
    <property type="match status" value="1"/>
</dbReference>
<evidence type="ECO:0000313" key="8">
    <source>
        <dbReference type="EMBL" id="KAJ4461494.1"/>
    </source>
</evidence>
<feature type="region of interest" description="Disordered" evidence="5">
    <location>
        <begin position="1903"/>
        <end position="1956"/>
    </location>
</feature>
<feature type="compositionally biased region" description="Low complexity" evidence="5">
    <location>
        <begin position="464"/>
        <end position="481"/>
    </location>
</feature>
<feature type="compositionally biased region" description="Low complexity" evidence="5">
    <location>
        <begin position="1645"/>
        <end position="1657"/>
    </location>
</feature>
<feature type="compositionally biased region" description="Pro residues" evidence="5">
    <location>
        <begin position="1534"/>
        <end position="1543"/>
    </location>
</feature>
<feature type="region of interest" description="Disordered" evidence="5">
    <location>
        <begin position="1631"/>
        <end position="1661"/>
    </location>
</feature>
<feature type="region of interest" description="Disordered" evidence="5">
    <location>
        <begin position="1691"/>
        <end position="1783"/>
    </location>
</feature>
<reference evidence="8" key="1">
    <citation type="journal article" date="2022" name="bioRxiv">
        <title>Genomics of Preaxostyla Flagellates Illuminates Evolutionary Transitions and the Path Towards Mitochondrial Loss.</title>
        <authorList>
            <person name="Novak L.V.F."/>
            <person name="Treitli S.C."/>
            <person name="Pyrih J."/>
            <person name="Halakuc P."/>
            <person name="Pipaliya S.V."/>
            <person name="Vacek V."/>
            <person name="Brzon O."/>
            <person name="Soukal P."/>
            <person name="Eme L."/>
            <person name="Dacks J.B."/>
            <person name="Karnkowska A."/>
            <person name="Elias M."/>
            <person name="Hampl V."/>
        </authorList>
    </citation>
    <scope>NUCLEOTIDE SEQUENCE</scope>
    <source>
        <strain evidence="8">RCP-MX</strain>
    </source>
</reference>
<dbReference type="InterPro" id="IPR001944">
    <property type="entry name" value="Glycoside_Hdrlase_35"/>
</dbReference>
<keyword evidence="3" id="KW-0326">Glycosidase</keyword>
<dbReference type="Gene3D" id="3.20.20.80">
    <property type="entry name" value="Glycosidases"/>
    <property type="match status" value="1"/>
</dbReference>
<dbReference type="InterPro" id="IPR008979">
    <property type="entry name" value="Galactose-bd-like_sf"/>
</dbReference>
<feature type="compositionally biased region" description="Pro residues" evidence="5">
    <location>
        <begin position="1438"/>
        <end position="1452"/>
    </location>
</feature>
<feature type="compositionally biased region" description="Low complexity" evidence="5">
    <location>
        <begin position="442"/>
        <end position="453"/>
    </location>
</feature>
<organism evidence="8 9">
    <name type="scientific">Paratrimastix pyriformis</name>
    <dbReference type="NCBI Taxonomy" id="342808"/>
    <lineage>
        <taxon>Eukaryota</taxon>
        <taxon>Metamonada</taxon>
        <taxon>Preaxostyla</taxon>
        <taxon>Paratrimastigidae</taxon>
        <taxon>Paratrimastix</taxon>
    </lineage>
</organism>
<evidence type="ECO:0000256" key="4">
    <source>
        <dbReference type="RuleBase" id="RU003679"/>
    </source>
</evidence>
<feature type="region of interest" description="Disordered" evidence="5">
    <location>
        <begin position="1819"/>
        <end position="1842"/>
    </location>
</feature>
<feature type="region of interest" description="Disordered" evidence="5">
    <location>
        <begin position="1180"/>
        <end position="1211"/>
    </location>
</feature>
<keyword evidence="9" id="KW-1185">Reference proteome</keyword>
<evidence type="ECO:0000259" key="7">
    <source>
        <dbReference type="Pfam" id="PF21467"/>
    </source>
</evidence>
<feature type="compositionally biased region" description="Low complexity" evidence="5">
    <location>
        <begin position="1337"/>
        <end position="1357"/>
    </location>
</feature>
<evidence type="ECO:0000256" key="5">
    <source>
        <dbReference type="SAM" id="MobiDB-lite"/>
    </source>
</evidence>
<feature type="compositionally biased region" description="Polar residues" evidence="5">
    <location>
        <begin position="492"/>
        <end position="520"/>
    </location>
</feature>
<feature type="region of interest" description="Disordered" evidence="5">
    <location>
        <begin position="2150"/>
        <end position="2180"/>
    </location>
</feature>
<comment type="similarity">
    <text evidence="1 4">Belongs to the glycosyl hydrolase 35 family.</text>
</comment>
<feature type="compositionally biased region" description="Pro residues" evidence="5">
    <location>
        <begin position="1909"/>
        <end position="1923"/>
    </location>
</feature>
<dbReference type="InterPro" id="IPR048913">
    <property type="entry name" value="BetaGal_gal-bd"/>
</dbReference>
<evidence type="ECO:0000313" key="9">
    <source>
        <dbReference type="Proteomes" id="UP001141327"/>
    </source>
</evidence>
<feature type="region of interest" description="Disordered" evidence="5">
    <location>
        <begin position="423"/>
        <end position="684"/>
    </location>
</feature>
<accession>A0ABQ8UVV8</accession>
<evidence type="ECO:0000256" key="1">
    <source>
        <dbReference type="ARBA" id="ARBA00009809"/>
    </source>
</evidence>